<feature type="chain" id="PRO_5012454699" evidence="1">
    <location>
        <begin position="19"/>
        <end position="136"/>
    </location>
</feature>
<protein>
    <submittedName>
        <fullName evidence="2">TonB protein C-terminal</fullName>
    </submittedName>
</protein>
<dbReference type="RefSeq" id="WP_072881529.1">
    <property type="nucleotide sequence ID" value="NZ_FQVT01000019.1"/>
</dbReference>
<dbReference type="OrthoDB" id="1522859at2"/>
<evidence type="ECO:0000313" key="3">
    <source>
        <dbReference type="Proteomes" id="UP000183945"/>
    </source>
</evidence>
<proteinExistence type="predicted"/>
<accession>A0A1M5LC89</accession>
<evidence type="ECO:0000313" key="2">
    <source>
        <dbReference type="EMBL" id="SHG62628.1"/>
    </source>
</evidence>
<reference evidence="3" key="1">
    <citation type="submission" date="2016-11" db="EMBL/GenBank/DDBJ databases">
        <authorList>
            <person name="Varghese N."/>
            <person name="Submissions S."/>
        </authorList>
    </citation>
    <scope>NUCLEOTIDE SEQUENCE [LARGE SCALE GENOMIC DNA]</scope>
    <source>
        <strain evidence="3">DSM 24579</strain>
    </source>
</reference>
<name>A0A1M5LC89_SALEC</name>
<dbReference type="AlphaFoldDB" id="A0A1M5LC89"/>
<dbReference type="SUPFAM" id="SSF74653">
    <property type="entry name" value="TolA/TonB C-terminal domain"/>
    <property type="match status" value="1"/>
</dbReference>
<dbReference type="STRING" id="1073325.SAMN05444483_11925"/>
<sequence length="136" mass="15426">MRKLLFCFFLLTGFFAFAQNDVEVKGNSVNVKEKAPIWPGCETTLKKEECFNEKFIKLVKEHYRYPRNAEGEFIRGKVLVALEINKEGKAIINSVEGEQKPIVTAVKEMLKHLPQMQPGTIAGKPTAISYKIPLNL</sequence>
<feature type="signal peptide" evidence="1">
    <location>
        <begin position="1"/>
        <end position="18"/>
    </location>
</feature>
<organism evidence="2 3">
    <name type="scientific">Salegentibacter echinorum</name>
    <dbReference type="NCBI Taxonomy" id="1073325"/>
    <lineage>
        <taxon>Bacteria</taxon>
        <taxon>Pseudomonadati</taxon>
        <taxon>Bacteroidota</taxon>
        <taxon>Flavobacteriia</taxon>
        <taxon>Flavobacteriales</taxon>
        <taxon>Flavobacteriaceae</taxon>
        <taxon>Salegentibacter</taxon>
    </lineage>
</organism>
<evidence type="ECO:0000256" key="1">
    <source>
        <dbReference type="SAM" id="SignalP"/>
    </source>
</evidence>
<dbReference type="Gene3D" id="3.30.1150.10">
    <property type="match status" value="1"/>
</dbReference>
<dbReference type="Proteomes" id="UP000183945">
    <property type="component" value="Unassembled WGS sequence"/>
</dbReference>
<dbReference type="EMBL" id="FQVT01000019">
    <property type="protein sequence ID" value="SHG62628.1"/>
    <property type="molecule type" value="Genomic_DNA"/>
</dbReference>
<keyword evidence="3" id="KW-1185">Reference proteome</keyword>
<gene>
    <name evidence="2" type="ORF">SAMN05444483_11925</name>
</gene>
<keyword evidence="1" id="KW-0732">Signal</keyword>